<comment type="caution">
    <text evidence="2">The sequence shown here is derived from an EMBL/GenBank/DDBJ whole genome shotgun (WGS) entry which is preliminary data.</text>
</comment>
<dbReference type="Pfam" id="PF11377">
    <property type="entry name" value="DUF3180"/>
    <property type="match status" value="1"/>
</dbReference>
<name>A0A433JWC9_9MICO</name>
<gene>
    <name evidence="2" type="ORF">ELQ94_02990</name>
</gene>
<dbReference type="RefSeq" id="WP_127046984.1">
    <property type="nucleotide sequence ID" value="NZ_RZGZ01000001.1"/>
</dbReference>
<keyword evidence="1" id="KW-0472">Membrane</keyword>
<keyword evidence="1" id="KW-1133">Transmembrane helix</keyword>
<keyword evidence="3" id="KW-1185">Reference proteome</keyword>
<reference evidence="2 3" key="1">
    <citation type="submission" date="2018-12" db="EMBL/GenBank/DDBJ databases">
        <authorList>
            <person name="Li F."/>
        </authorList>
    </citation>
    <scope>NUCLEOTIDE SEQUENCE [LARGE SCALE GENOMIC DNA]</scope>
    <source>
        <strain evidence="2 3">EGI 6500705</strain>
    </source>
</reference>
<feature type="transmembrane region" description="Helical" evidence="1">
    <location>
        <begin position="79"/>
        <end position="104"/>
    </location>
</feature>
<sequence>MTRTRPGPLLALAVGGFLAGFLLDLLLVSRGANTIIPPLSFSLTLVAVGAIVVAFAIPIHRRVSGRSERAIDPFQATRVVALAKASSLAGSLLTGFGLGILVFLLSRSTQPGIASLWLAVAASAGAVLLTVAGLVAERLCTLPKDDDDEPPAGAPAS</sequence>
<feature type="transmembrane region" description="Helical" evidence="1">
    <location>
        <begin position="116"/>
        <end position="136"/>
    </location>
</feature>
<dbReference type="InterPro" id="IPR021517">
    <property type="entry name" value="DUF3180"/>
</dbReference>
<evidence type="ECO:0000313" key="3">
    <source>
        <dbReference type="Proteomes" id="UP000274909"/>
    </source>
</evidence>
<protein>
    <submittedName>
        <fullName evidence="2">DUF3180 domain-containing protein</fullName>
    </submittedName>
</protein>
<proteinExistence type="predicted"/>
<feature type="transmembrane region" description="Helical" evidence="1">
    <location>
        <begin position="41"/>
        <end position="59"/>
    </location>
</feature>
<evidence type="ECO:0000256" key="1">
    <source>
        <dbReference type="SAM" id="Phobius"/>
    </source>
</evidence>
<dbReference type="Proteomes" id="UP000274909">
    <property type="component" value="Unassembled WGS sequence"/>
</dbReference>
<evidence type="ECO:0000313" key="2">
    <source>
        <dbReference type="EMBL" id="RUR03516.1"/>
    </source>
</evidence>
<organism evidence="2 3">
    <name type="scientific">Labedella endophytica</name>
    <dbReference type="NCBI Taxonomy" id="1523160"/>
    <lineage>
        <taxon>Bacteria</taxon>
        <taxon>Bacillati</taxon>
        <taxon>Actinomycetota</taxon>
        <taxon>Actinomycetes</taxon>
        <taxon>Micrococcales</taxon>
        <taxon>Microbacteriaceae</taxon>
        <taxon>Labedella</taxon>
    </lineage>
</organism>
<dbReference type="EMBL" id="RZGZ01000001">
    <property type="protein sequence ID" value="RUR03516.1"/>
    <property type="molecule type" value="Genomic_DNA"/>
</dbReference>
<accession>A0A433JWC9</accession>
<keyword evidence="1" id="KW-0812">Transmembrane</keyword>
<dbReference type="AlphaFoldDB" id="A0A433JWC9"/>